<evidence type="ECO:0000313" key="1">
    <source>
        <dbReference type="EMBL" id="MQY28683.1"/>
    </source>
</evidence>
<dbReference type="RefSeq" id="WP_153344833.1">
    <property type="nucleotide sequence ID" value="NZ_WEGI01000009.1"/>
</dbReference>
<organism evidence="1 2">
    <name type="scientific">Nocardia aurantia</name>
    <dbReference type="NCBI Taxonomy" id="2585199"/>
    <lineage>
        <taxon>Bacteria</taxon>
        <taxon>Bacillati</taxon>
        <taxon>Actinomycetota</taxon>
        <taxon>Actinomycetes</taxon>
        <taxon>Mycobacteriales</taxon>
        <taxon>Nocardiaceae</taxon>
        <taxon>Nocardia</taxon>
    </lineage>
</organism>
<keyword evidence="2" id="KW-1185">Reference proteome</keyword>
<protein>
    <submittedName>
        <fullName evidence="1">Uncharacterized protein</fullName>
    </submittedName>
</protein>
<gene>
    <name evidence="1" type="ORF">NRB56_42670</name>
</gene>
<reference evidence="1 2" key="1">
    <citation type="submission" date="2019-10" db="EMBL/GenBank/DDBJ databases">
        <title>Nocardia macrotermitis sp. nov. and Nocardia aurantia sp. nov., isolated from the gut of fungus growing-termite Macrotermes natalensis.</title>
        <authorList>
            <person name="Benndorf R."/>
            <person name="Schwitalla J."/>
            <person name="Martin K."/>
            <person name="De Beer W."/>
            <person name="Kaster A.-K."/>
            <person name="Vollmers J."/>
            <person name="Poulsen M."/>
            <person name="Beemelmanns C."/>
        </authorList>
    </citation>
    <scope>NUCLEOTIDE SEQUENCE [LARGE SCALE GENOMIC DNA]</scope>
    <source>
        <strain evidence="1 2">RB56</strain>
    </source>
</reference>
<proteinExistence type="predicted"/>
<sequence length="68" mass="7468">MDYPLAELLAVAAHSSPIRPLTLERAHRVMQVHADCGTDSCRNKRAAYEALVSAGHLVPDSSRRRRSG</sequence>
<dbReference type="Proteomes" id="UP000431401">
    <property type="component" value="Unassembled WGS sequence"/>
</dbReference>
<comment type="caution">
    <text evidence="1">The sequence shown here is derived from an EMBL/GenBank/DDBJ whole genome shotgun (WGS) entry which is preliminary data.</text>
</comment>
<dbReference type="EMBL" id="WEGI01000009">
    <property type="protein sequence ID" value="MQY28683.1"/>
    <property type="molecule type" value="Genomic_DNA"/>
</dbReference>
<evidence type="ECO:0000313" key="2">
    <source>
        <dbReference type="Proteomes" id="UP000431401"/>
    </source>
</evidence>
<accession>A0A7K0DSE3</accession>
<dbReference type="OrthoDB" id="4555504at2"/>
<name>A0A7K0DSE3_9NOCA</name>
<dbReference type="AlphaFoldDB" id="A0A7K0DSE3"/>